<sequence length="236" mass="26578">MMKKVSLAGLLLLSVVLLGSCLKHKDSYYDSPEFQNAAAVSIINGAPLGMPLDIQFDGTQRWLLNEFNYTYRTNYTRVYSGDRKLYVFNRGESKALISKNMTFEPRKRYSVFIVDTLSKMDAILVRDSVMEPKGDSVLLRFANMSPDAGSIDLYIQGNTKPIAQNIGYKNVSTFVSFKSDRDIKFEARAAGTNTVLATSDVKNLFNGNQYTIWTTGFKSMNTTNGKLIVELMAHYY</sequence>
<dbReference type="InterPro" id="IPR025510">
    <property type="entry name" value="DUF4397"/>
</dbReference>
<dbReference type="PROSITE" id="PS51257">
    <property type="entry name" value="PROKAR_LIPOPROTEIN"/>
    <property type="match status" value="1"/>
</dbReference>
<feature type="domain" description="DUF4397" evidence="1">
    <location>
        <begin position="38"/>
        <end position="154"/>
    </location>
</feature>
<name>A0ABS8PK83_9BACT</name>
<dbReference type="Proteomes" id="UP001199816">
    <property type="component" value="Unassembled WGS sequence"/>
</dbReference>
<reference evidence="2 3" key="1">
    <citation type="submission" date="2021-11" db="EMBL/GenBank/DDBJ databases">
        <title>Genomic of Niabella pedocola.</title>
        <authorList>
            <person name="Wu T."/>
        </authorList>
    </citation>
    <scope>NUCLEOTIDE SEQUENCE [LARGE SCALE GENOMIC DNA]</scope>
    <source>
        <strain evidence="2 3">JCM 31011</strain>
    </source>
</reference>
<protein>
    <submittedName>
        <fullName evidence="2">DUF4397 domain-containing protein</fullName>
    </submittedName>
</protein>
<dbReference type="Pfam" id="PF14344">
    <property type="entry name" value="DUF4397"/>
    <property type="match status" value="1"/>
</dbReference>
<evidence type="ECO:0000313" key="3">
    <source>
        <dbReference type="Proteomes" id="UP001199816"/>
    </source>
</evidence>
<dbReference type="EMBL" id="JAJNEC010000003">
    <property type="protein sequence ID" value="MCD2421494.1"/>
    <property type="molecule type" value="Genomic_DNA"/>
</dbReference>
<comment type="caution">
    <text evidence="2">The sequence shown here is derived from an EMBL/GenBank/DDBJ whole genome shotgun (WGS) entry which is preliminary data.</text>
</comment>
<dbReference type="RefSeq" id="WP_231002400.1">
    <property type="nucleotide sequence ID" value="NZ_JAJNEC010000003.1"/>
</dbReference>
<keyword evidence="3" id="KW-1185">Reference proteome</keyword>
<evidence type="ECO:0000259" key="1">
    <source>
        <dbReference type="Pfam" id="PF14344"/>
    </source>
</evidence>
<evidence type="ECO:0000313" key="2">
    <source>
        <dbReference type="EMBL" id="MCD2421494.1"/>
    </source>
</evidence>
<accession>A0ABS8PK83</accession>
<organism evidence="2 3">
    <name type="scientific">Niabella pedocola</name>
    <dbReference type="NCBI Taxonomy" id="1752077"/>
    <lineage>
        <taxon>Bacteria</taxon>
        <taxon>Pseudomonadati</taxon>
        <taxon>Bacteroidota</taxon>
        <taxon>Chitinophagia</taxon>
        <taxon>Chitinophagales</taxon>
        <taxon>Chitinophagaceae</taxon>
        <taxon>Niabella</taxon>
    </lineage>
</organism>
<proteinExistence type="predicted"/>
<gene>
    <name evidence="2" type="ORF">LQ567_01885</name>
</gene>